<evidence type="ECO:0000256" key="3">
    <source>
        <dbReference type="PIRSR" id="PIRSR600888-3"/>
    </source>
</evidence>
<dbReference type="Gene3D" id="2.60.120.10">
    <property type="entry name" value="Jelly Rolls"/>
    <property type="match status" value="1"/>
</dbReference>
<dbReference type="InterPro" id="IPR014710">
    <property type="entry name" value="RmlC-like_jellyroll"/>
</dbReference>
<dbReference type="GO" id="GO:0019305">
    <property type="term" value="P:dTDP-rhamnose biosynthetic process"/>
    <property type="evidence" value="ECO:0007669"/>
    <property type="project" value="TreeGrafter"/>
</dbReference>
<evidence type="ECO:0000313" key="5">
    <source>
        <dbReference type="Proteomes" id="UP000198403"/>
    </source>
</evidence>
<reference evidence="4 5" key="1">
    <citation type="submission" date="2017-06" db="EMBL/GenBank/DDBJ databases">
        <authorList>
            <person name="Kim H.J."/>
            <person name="Triplett B.A."/>
        </authorList>
    </citation>
    <scope>NUCLEOTIDE SEQUENCE [LARGE SCALE GENOMIC DNA]</scope>
    <source>
        <strain evidence="4 5">DSM 44272</strain>
    </source>
</reference>
<dbReference type="RefSeq" id="WP_089337939.1">
    <property type="nucleotide sequence ID" value="NZ_FZNO01000022.1"/>
</dbReference>
<dbReference type="InterPro" id="IPR011051">
    <property type="entry name" value="RmlC_Cupin_sf"/>
</dbReference>
<dbReference type="OrthoDB" id="9800680at2"/>
<dbReference type="GO" id="GO:0008830">
    <property type="term" value="F:dTDP-4-dehydrorhamnose 3,5-epimerase activity"/>
    <property type="evidence" value="ECO:0007669"/>
    <property type="project" value="InterPro"/>
</dbReference>
<evidence type="ECO:0000256" key="1">
    <source>
        <dbReference type="ARBA" id="ARBA00010154"/>
    </source>
</evidence>
<dbReference type="PANTHER" id="PTHR21047">
    <property type="entry name" value="DTDP-6-DEOXY-D-GLUCOSE-3,5 EPIMERASE"/>
    <property type="match status" value="1"/>
</dbReference>
<comment type="similarity">
    <text evidence="1">Belongs to the dTDP-4-dehydrorhamnose 3,5-epimerase family.</text>
</comment>
<protein>
    <submittedName>
        <fullName evidence="4">dTDP-4-dehydrorhamnose 3,5-epimerase</fullName>
    </submittedName>
</protein>
<feature type="active site" description="Proton acceptor" evidence="2">
    <location>
        <position position="62"/>
    </location>
</feature>
<evidence type="ECO:0000256" key="2">
    <source>
        <dbReference type="PIRSR" id="PIRSR600888-1"/>
    </source>
</evidence>
<organism evidence="4 5">
    <name type="scientific">Blastococcus mobilis</name>
    <dbReference type="NCBI Taxonomy" id="1938746"/>
    <lineage>
        <taxon>Bacteria</taxon>
        <taxon>Bacillati</taxon>
        <taxon>Actinomycetota</taxon>
        <taxon>Actinomycetes</taxon>
        <taxon>Geodermatophilales</taxon>
        <taxon>Geodermatophilaceae</taxon>
        <taxon>Blastococcus</taxon>
    </lineage>
</organism>
<feature type="active site" description="Proton donor" evidence="2">
    <location>
        <position position="132"/>
    </location>
</feature>
<dbReference type="GO" id="GO:0005829">
    <property type="term" value="C:cytosol"/>
    <property type="evidence" value="ECO:0007669"/>
    <property type="project" value="TreeGrafter"/>
</dbReference>
<feature type="site" description="Participates in a stacking interaction with the thymidine ring of dTDP-4-oxo-6-deoxyglucose" evidence="3">
    <location>
        <position position="138"/>
    </location>
</feature>
<gene>
    <name evidence="4" type="ORF">SAMN06272737_12221</name>
</gene>
<dbReference type="PANTHER" id="PTHR21047:SF2">
    <property type="entry name" value="THYMIDINE DIPHOSPHO-4-KETO-RHAMNOSE 3,5-EPIMERASE"/>
    <property type="match status" value="1"/>
</dbReference>
<dbReference type="Pfam" id="PF00908">
    <property type="entry name" value="dTDP_sugar_isom"/>
    <property type="match status" value="1"/>
</dbReference>
<keyword evidence="5" id="KW-1185">Reference proteome</keyword>
<name>A0A238YTK1_9ACTN</name>
<dbReference type="Proteomes" id="UP000198403">
    <property type="component" value="Unassembled WGS sequence"/>
</dbReference>
<dbReference type="InterPro" id="IPR000888">
    <property type="entry name" value="RmlC-like"/>
</dbReference>
<dbReference type="GO" id="GO:0000271">
    <property type="term" value="P:polysaccharide biosynthetic process"/>
    <property type="evidence" value="ECO:0007669"/>
    <property type="project" value="TreeGrafter"/>
</dbReference>
<proteinExistence type="inferred from homology"/>
<dbReference type="SUPFAM" id="SSF51182">
    <property type="entry name" value="RmlC-like cupins"/>
    <property type="match status" value="1"/>
</dbReference>
<dbReference type="AlphaFoldDB" id="A0A238YTK1"/>
<dbReference type="EMBL" id="FZNO01000022">
    <property type="protein sequence ID" value="SNR73923.1"/>
    <property type="molecule type" value="Genomic_DNA"/>
</dbReference>
<evidence type="ECO:0000313" key="4">
    <source>
        <dbReference type="EMBL" id="SNR73923.1"/>
    </source>
</evidence>
<sequence>MDIRELAVPDSYVLDLVPHGDSRGRFTEWYRADVLSEATGFGLILAQANHSVSARGVLRGVHFALVPPGQAKYVYCPSGKVLDVIVDIRVGSPTFGVHDAVLLDSESPRAVYLAEGLGHAFVSLAEASSVTYLVSSGYSPGREFGVHPMDPDLDLPWPADLEFEFSAKDQAAPTLAEAKQQGLLPTMEQCAARYAELRGGAAGRGR</sequence>
<dbReference type="CDD" id="cd00438">
    <property type="entry name" value="cupin_RmlC"/>
    <property type="match status" value="1"/>
</dbReference>
<accession>A0A238YTK1</accession>